<dbReference type="PROSITE" id="PS00152">
    <property type="entry name" value="ATPASE_ALPHA_BETA"/>
    <property type="match status" value="1"/>
</dbReference>
<evidence type="ECO:0000259" key="15">
    <source>
        <dbReference type="SMART" id="SM00382"/>
    </source>
</evidence>
<feature type="domain" description="AAA+ ATPase" evidence="15">
    <location>
        <begin position="186"/>
        <end position="369"/>
    </location>
</feature>
<dbReference type="GO" id="GO:0005743">
    <property type="term" value="C:mitochondrial inner membrane"/>
    <property type="evidence" value="ECO:0007669"/>
    <property type="project" value="UniProtKB-ARBA"/>
</dbReference>
<dbReference type="Pfam" id="PF02874">
    <property type="entry name" value="ATP-synt_ab_N"/>
    <property type="match status" value="1"/>
</dbReference>
<dbReference type="InterPro" id="IPR036121">
    <property type="entry name" value="ATPase_F1/V1/A1_a/bsu_N_sf"/>
</dbReference>
<evidence type="ECO:0000256" key="1">
    <source>
        <dbReference type="ARBA" id="ARBA00004370"/>
    </source>
</evidence>
<evidence type="ECO:0000256" key="4">
    <source>
        <dbReference type="ARBA" id="ARBA00022448"/>
    </source>
</evidence>
<dbReference type="GO" id="GO:0045259">
    <property type="term" value="C:proton-transporting ATP synthase complex"/>
    <property type="evidence" value="ECO:0007669"/>
    <property type="project" value="UniProtKB-KW"/>
</dbReference>
<dbReference type="EC" id="7.1.2.2" evidence="14"/>
<dbReference type="CDD" id="cd01133">
    <property type="entry name" value="F1-ATPase_beta_CD"/>
    <property type="match status" value="1"/>
</dbReference>
<comment type="subunit">
    <text evidence="3">F-type ATPases have 2 components, CF(1) - the catalytic core - and CF(0) - the membrane proton channel. CF(1) has five subunits: alpha(3), beta(3), gamma(1), delta(1), epsilon(1). CF(0) has three main subunits: a, b and c.</text>
</comment>
<comment type="function">
    <text evidence="14">Produces ATP from ADP in the presence of a proton gradient across the membrane.</text>
</comment>
<dbReference type="InterPro" id="IPR027417">
    <property type="entry name" value="P-loop_NTPase"/>
</dbReference>
<accession>A0A5C6GCY2</accession>
<dbReference type="GO" id="GO:0042776">
    <property type="term" value="P:proton motive force-driven mitochondrial ATP synthesis"/>
    <property type="evidence" value="ECO:0007669"/>
    <property type="project" value="TreeGrafter"/>
</dbReference>
<dbReference type="Gene3D" id="2.40.10.170">
    <property type="match status" value="1"/>
</dbReference>
<proteinExistence type="inferred from homology"/>
<evidence type="ECO:0000256" key="2">
    <source>
        <dbReference type="ARBA" id="ARBA00008936"/>
    </source>
</evidence>
<keyword evidence="9" id="KW-0406">Ion transport</keyword>
<dbReference type="FunFam" id="2.40.10.170:FF:000004">
    <property type="entry name" value="ATP synthase subunit beta"/>
    <property type="match status" value="1"/>
</dbReference>
<dbReference type="SUPFAM" id="SSF50615">
    <property type="entry name" value="N-terminal domain of alpha and beta subunits of F1 ATP synthase"/>
    <property type="match status" value="1"/>
</dbReference>
<dbReference type="InterPro" id="IPR004100">
    <property type="entry name" value="ATPase_F1/V1/A1_a/bsu_N"/>
</dbReference>
<dbReference type="InterPro" id="IPR020003">
    <property type="entry name" value="ATPase_a/bsu_AS"/>
</dbReference>
<comment type="subunit">
    <text evidence="14">F-type ATPases have 2 components, CF(1) - the catalytic core - and CF(0) - the membrane proton channel. CF(1) and CF(0) have multiple subunits.</text>
</comment>
<evidence type="ECO:0000256" key="14">
    <source>
        <dbReference type="RuleBase" id="RU003553"/>
    </source>
</evidence>
<evidence type="ECO:0000256" key="11">
    <source>
        <dbReference type="ARBA" id="ARBA00023196"/>
    </source>
</evidence>
<sequence length="517" mass="55443">MFKSGISSFARAARPTFSAAASRRAIKPTALRFPLNSRFASSTSVGVGKVHQVIGAVVDVKFDTAKLPAILNSLETDNNGQKLVLEVSQHLGENVVRCIAMDGTEGLVRGRKATDTGAPITIPVGPATLGRIINVTGDPIDERGPIKTDKFLPIHSEPPEFIDQSTSAEILVTGIKVVDLLAPYARGGKIGLFGGAGVGKTVFIQELINNIAKAHGGYSVFTGVGERTREGNDLYHEMQETSVIQLDGESKVALVFGQMNEPPGARARVALTGLTIAEYFRDQEGQDVLLFIDNIFRFTQAGSEVSALLGRIPSAVGYQPTLAVDMGGMQERITTTKKGSITSVQAVYVPADDLTDPAPATTFAHLDATTVLSRGISELGIYPAVDPLDSTSRMLDPRIVGEEHYNTATRVQQILQEYKSLQDIIAILGMDELSEADKLTVERARKIQRFLSQPFTVAQVFTGIEGQLVDLKETIASFKAILNGEGDNLPEGAFYMVGDLASAKEKGAKILADLEKN</sequence>
<dbReference type="FunFam" id="3.40.50.300:FF:000026">
    <property type="entry name" value="ATP synthase subunit beta"/>
    <property type="match status" value="1"/>
</dbReference>
<dbReference type="Gene3D" id="3.40.50.300">
    <property type="entry name" value="P-loop containing nucleotide triphosphate hydrolases"/>
    <property type="match status" value="1"/>
</dbReference>
<evidence type="ECO:0000256" key="7">
    <source>
        <dbReference type="ARBA" id="ARBA00022840"/>
    </source>
</evidence>
<evidence type="ECO:0000256" key="13">
    <source>
        <dbReference type="ARBA" id="ARBA00048383"/>
    </source>
</evidence>
<dbReference type="PANTHER" id="PTHR15184">
    <property type="entry name" value="ATP SYNTHASE"/>
    <property type="match status" value="1"/>
</dbReference>
<dbReference type="Pfam" id="PF22919">
    <property type="entry name" value="ATP-synt_VA_C"/>
    <property type="match status" value="1"/>
</dbReference>
<dbReference type="PIRSF" id="PIRSF039072">
    <property type="entry name" value="ATPase_subunit_beta"/>
    <property type="match status" value="1"/>
</dbReference>
<dbReference type="InterPro" id="IPR000194">
    <property type="entry name" value="ATPase_F1/V1/A1_a/bsu_nucl-bd"/>
</dbReference>
<dbReference type="InterPro" id="IPR050053">
    <property type="entry name" value="ATPase_alpha/beta_chains"/>
</dbReference>
<evidence type="ECO:0000256" key="12">
    <source>
        <dbReference type="ARBA" id="ARBA00023310"/>
    </source>
</evidence>
<dbReference type="PANTHER" id="PTHR15184:SF71">
    <property type="entry name" value="ATP SYNTHASE SUBUNIT BETA, MITOCHONDRIAL"/>
    <property type="match status" value="1"/>
</dbReference>
<dbReference type="Gene3D" id="1.10.1140.10">
    <property type="entry name" value="Bovine Mitochondrial F1-atpase, Atp Synthase Beta Chain, Chain D, domain 3"/>
    <property type="match status" value="1"/>
</dbReference>
<evidence type="ECO:0000256" key="9">
    <source>
        <dbReference type="ARBA" id="ARBA00023065"/>
    </source>
</evidence>
<evidence type="ECO:0000256" key="8">
    <source>
        <dbReference type="ARBA" id="ARBA00022967"/>
    </source>
</evidence>
<dbReference type="SMART" id="SM00382">
    <property type="entry name" value="AAA"/>
    <property type="match status" value="1"/>
</dbReference>
<dbReference type="NCBIfam" id="TIGR01039">
    <property type="entry name" value="atpD"/>
    <property type="match status" value="1"/>
</dbReference>
<dbReference type="GO" id="GO:0005524">
    <property type="term" value="F:ATP binding"/>
    <property type="evidence" value="ECO:0007669"/>
    <property type="project" value="UniProtKB-KW"/>
</dbReference>
<dbReference type="CDD" id="cd18110">
    <property type="entry name" value="ATP-synt_F1_beta_C"/>
    <property type="match status" value="1"/>
</dbReference>
<dbReference type="Pfam" id="PF00006">
    <property type="entry name" value="ATP-synt_ab"/>
    <property type="match status" value="1"/>
</dbReference>
<comment type="caution">
    <text evidence="16">The sequence shown here is derived from an EMBL/GenBank/DDBJ whole genome shotgun (WGS) entry which is preliminary data.</text>
</comment>
<comment type="catalytic activity">
    <reaction evidence="13 14">
        <text>ATP + H2O + 4 H(+)(in) = ADP + phosphate + 5 H(+)(out)</text>
        <dbReference type="Rhea" id="RHEA:57720"/>
        <dbReference type="ChEBI" id="CHEBI:15377"/>
        <dbReference type="ChEBI" id="CHEBI:15378"/>
        <dbReference type="ChEBI" id="CHEBI:30616"/>
        <dbReference type="ChEBI" id="CHEBI:43474"/>
        <dbReference type="ChEBI" id="CHEBI:456216"/>
        <dbReference type="EC" id="7.1.2.2"/>
    </reaction>
</comment>
<dbReference type="FunFam" id="1.10.1140.10:FF:000001">
    <property type="entry name" value="ATP synthase subunit beta"/>
    <property type="match status" value="1"/>
</dbReference>
<gene>
    <name evidence="16" type="primary">ATP2</name>
    <name evidence="16" type="ORF">ED733_006820</name>
</gene>
<name>A0A5C6GCY2_METRR</name>
<comment type="similarity">
    <text evidence="2">Belongs to the ATPase alpha/beta chains family.</text>
</comment>
<dbReference type="InterPro" id="IPR024034">
    <property type="entry name" value="ATPase_F1/V1_b/a_C"/>
</dbReference>
<dbReference type="AlphaFoldDB" id="A0A5C6GCY2"/>
<evidence type="ECO:0000313" key="17">
    <source>
        <dbReference type="Proteomes" id="UP000317257"/>
    </source>
</evidence>
<keyword evidence="4" id="KW-0813">Transport</keyword>
<keyword evidence="7 14" id="KW-0067">ATP-binding</keyword>
<dbReference type="HAMAP" id="MF_01347">
    <property type="entry name" value="ATP_synth_beta_bact"/>
    <property type="match status" value="1"/>
</dbReference>
<reference evidence="17" key="1">
    <citation type="submission" date="2018-12" db="EMBL/GenBank/DDBJ databases">
        <title>The complete genome of Metarhizium rileyi, a key fungal pathogen of Lepidoptera.</title>
        <authorList>
            <person name="Binneck E."/>
            <person name="Lastra C.C.L."/>
            <person name="Sosa-Gomez D.R."/>
        </authorList>
    </citation>
    <scope>NUCLEOTIDE SEQUENCE [LARGE SCALE GENOMIC DNA]</scope>
    <source>
        <strain evidence="17">Cep018-CH2</strain>
    </source>
</reference>
<evidence type="ECO:0000256" key="5">
    <source>
        <dbReference type="ARBA" id="ARBA00022741"/>
    </source>
</evidence>
<organism evidence="16 17">
    <name type="scientific">Metarhizium rileyi (strain RCEF 4871)</name>
    <name type="common">Nomuraea rileyi</name>
    <dbReference type="NCBI Taxonomy" id="1649241"/>
    <lineage>
        <taxon>Eukaryota</taxon>
        <taxon>Fungi</taxon>
        <taxon>Dikarya</taxon>
        <taxon>Ascomycota</taxon>
        <taxon>Pezizomycotina</taxon>
        <taxon>Sordariomycetes</taxon>
        <taxon>Hypocreomycetidae</taxon>
        <taxon>Hypocreales</taxon>
        <taxon>Clavicipitaceae</taxon>
        <taxon>Metarhizium</taxon>
    </lineage>
</organism>
<dbReference type="SUPFAM" id="SSF52540">
    <property type="entry name" value="P-loop containing nucleoside triphosphate hydrolases"/>
    <property type="match status" value="1"/>
</dbReference>
<dbReference type="EMBL" id="SBHS01000007">
    <property type="protein sequence ID" value="TWU75612.1"/>
    <property type="molecule type" value="Genomic_DNA"/>
</dbReference>
<keyword evidence="11 14" id="KW-0139">CF(1)</keyword>
<evidence type="ECO:0000313" key="16">
    <source>
        <dbReference type="EMBL" id="TWU75612.1"/>
    </source>
</evidence>
<keyword evidence="6" id="KW-0375">Hydrogen ion transport</keyword>
<evidence type="ECO:0000256" key="6">
    <source>
        <dbReference type="ARBA" id="ARBA00022781"/>
    </source>
</evidence>
<comment type="subcellular location">
    <subcellularLocation>
        <location evidence="1">Membrane</location>
    </subcellularLocation>
</comment>
<dbReference type="InterPro" id="IPR055190">
    <property type="entry name" value="ATP-synt_VA_C"/>
</dbReference>
<dbReference type="InterPro" id="IPR003593">
    <property type="entry name" value="AAA+_ATPase"/>
</dbReference>
<evidence type="ECO:0000256" key="3">
    <source>
        <dbReference type="ARBA" id="ARBA00011648"/>
    </source>
</evidence>
<keyword evidence="8" id="KW-1278">Translocase</keyword>
<dbReference type="InterPro" id="IPR005722">
    <property type="entry name" value="ATP_synth_F1_bsu"/>
</dbReference>
<dbReference type="Proteomes" id="UP000317257">
    <property type="component" value="Unassembled WGS sequence"/>
</dbReference>
<keyword evidence="12 14" id="KW-0066">ATP synthesis</keyword>
<dbReference type="GO" id="GO:0046933">
    <property type="term" value="F:proton-transporting ATP synthase activity, rotational mechanism"/>
    <property type="evidence" value="ECO:0007669"/>
    <property type="project" value="InterPro"/>
</dbReference>
<evidence type="ECO:0000256" key="10">
    <source>
        <dbReference type="ARBA" id="ARBA00023136"/>
    </source>
</evidence>
<keyword evidence="5 14" id="KW-0547">Nucleotide-binding</keyword>
<keyword evidence="10" id="KW-0472">Membrane</keyword>
<dbReference type="SUPFAM" id="SSF47917">
    <property type="entry name" value="C-terminal domain of alpha and beta subunits of F1 ATP synthase"/>
    <property type="match status" value="1"/>
</dbReference>
<protein>
    <recommendedName>
        <fullName evidence="14">ATP synthase subunit beta</fullName>
        <ecNumber evidence="14">7.1.2.2</ecNumber>
    </recommendedName>
</protein>
<dbReference type="CDD" id="cd18115">
    <property type="entry name" value="ATP-synt_F1_beta_N"/>
    <property type="match status" value="1"/>
</dbReference>